<dbReference type="Pfam" id="PF12796">
    <property type="entry name" value="Ank_2"/>
    <property type="match status" value="1"/>
</dbReference>
<feature type="compositionally biased region" description="Pro residues" evidence="4">
    <location>
        <begin position="340"/>
        <end position="352"/>
    </location>
</feature>
<dbReference type="Proteomes" id="UP001501231">
    <property type="component" value="Unassembled WGS sequence"/>
</dbReference>
<comment type="caution">
    <text evidence="5">The sequence shown here is derived from an EMBL/GenBank/DDBJ whole genome shotgun (WGS) entry which is preliminary data.</text>
</comment>
<evidence type="ECO:0000256" key="4">
    <source>
        <dbReference type="SAM" id="MobiDB-lite"/>
    </source>
</evidence>
<dbReference type="PANTHER" id="PTHR24201:SF16">
    <property type="entry name" value="ANKYRIN-1-LIKE-RELATED"/>
    <property type="match status" value="1"/>
</dbReference>
<evidence type="ECO:0000256" key="1">
    <source>
        <dbReference type="ARBA" id="ARBA00022737"/>
    </source>
</evidence>
<keyword evidence="6" id="KW-1185">Reference proteome</keyword>
<evidence type="ECO:0008006" key="7">
    <source>
        <dbReference type="Google" id="ProtNLM"/>
    </source>
</evidence>
<dbReference type="EMBL" id="BAAARW010000050">
    <property type="protein sequence ID" value="GAA2459581.1"/>
    <property type="molecule type" value="Genomic_DNA"/>
</dbReference>
<reference evidence="6" key="1">
    <citation type="journal article" date="2019" name="Int. J. Syst. Evol. Microbiol.">
        <title>The Global Catalogue of Microorganisms (GCM) 10K type strain sequencing project: providing services to taxonomists for standard genome sequencing and annotation.</title>
        <authorList>
            <consortium name="The Broad Institute Genomics Platform"/>
            <consortium name="The Broad Institute Genome Sequencing Center for Infectious Disease"/>
            <person name="Wu L."/>
            <person name="Ma J."/>
        </authorList>
    </citation>
    <scope>NUCLEOTIDE SEQUENCE [LARGE SCALE GENOMIC DNA]</scope>
    <source>
        <strain evidence="6">JCM 3325</strain>
    </source>
</reference>
<accession>A0ABP5XM15</accession>
<proteinExistence type="predicted"/>
<evidence type="ECO:0000313" key="5">
    <source>
        <dbReference type="EMBL" id="GAA2459581.1"/>
    </source>
</evidence>
<dbReference type="RefSeq" id="WP_344598677.1">
    <property type="nucleotide sequence ID" value="NZ_BAAARW010000050.1"/>
</dbReference>
<evidence type="ECO:0000256" key="3">
    <source>
        <dbReference type="PROSITE-ProRule" id="PRU00023"/>
    </source>
</evidence>
<dbReference type="InterPro" id="IPR050776">
    <property type="entry name" value="Ank_Repeat/CDKN_Inhibitor"/>
</dbReference>
<feature type="region of interest" description="Disordered" evidence="4">
    <location>
        <begin position="337"/>
        <end position="356"/>
    </location>
</feature>
<dbReference type="SMART" id="SM00248">
    <property type="entry name" value="ANK"/>
    <property type="match status" value="2"/>
</dbReference>
<protein>
    <recommendedName>
        <fullName evidence="7">Ankyrin repeat domain-containing protein</fullName>
    </recommendedName>
</protein>
<feature type="repeat" description="ANK" evidence="3">
    <location>
        <begin position="487"/>
        <end position="520"/>
    </location>
</feature>
<keyword evidence="1" id="KW-0677">Repeat</keyword>
<evidence type="ECO:0000313" key="6">
    <source>
        <dbReference type="Proteomes" id="UP001501231"/>
    </source>
</evidence>
<organism evidence="5 6">
    <name type="scientific">Actinomadura vinacea</name>
    <dbReference type="NCBI Taxonomy" id="115336"/>
    <lineage>
        <taxon>Bacteria</taxon>
        <taxon>Bacillati</taxon>
        <taxon>Actinomycetota</taxon>
        <taxon>Actinomycetes</taxon>
        <taxon>Streptosporangiales</taxon>
        <taxon>Thermomonosporaceae</taxon>
        <taxon>Actinomadura</taxon>
    </lineage>
</organism>
<keyword evidence="2 3" id="KW-0040">ANK repeat</keyword>
<dbReference type="InterPro" id="IPR002110">
    <property type="entry name" value="Ankyrin_rpt"/>
</dbReference>
<dbReference type="PROSITE" id="PS50297">
    <property type="entry name" value="ANK_REP_REGION"/>
    <property type="match status" value="1"/>
</dbReference>
<dbReference type="Gene3D" id="1.25.40.20">
    <property type="entry name" value="Ankyrin repeat-containing domain"/>
    <property type="match status" value="1"/>
</dbReference>
<dbReference type="PROSITE" id="PS50088">
    <property type="entry name" value="ANK_REPEAT"/>
    <property type="match status" value="2"/>
</dbReference>
<name>A0ABP5XM15_9ACTN</name>
<dbReference type="InterPro" id="IPR036770">
    <property type="entry name" value="Ankyrin_rpt-contain_sf"/>
</dbReference>
<gene>
    <name evidence="5" type="ORF">GCM10010191_94850</name>
</gene>
<feature type="repeat" description="ANK" evidence="3">
    <location>
        <begin position="454"/>
        <end position="486"/>
    </location>
</feature>
<evidence type="ECO:0000256" key="2">
    <source>
        <dbReference type="ARBA" id="ARBA00023043"/>
    </source>
</evidence>
<dbReference type="PANTHER" id="PTHR24201">
    <property type="entry name" value="ANK_REP_REGION DOMAIN-CONTAINING PROTEIN"/>
    <property type="match status" value="1"/>
</dbReference>
<dbReference type="SUPFAM" id="SSF48403">
    <property type="entry name" value="Ankyrin repeat"/>
    <property type="match status" value="1"/>
</dbReference>
<sequence>MTLPAAPPLPGRPPPHLAQELAGWRKARRYAVPQWMIEQATERRLAGNWAGACAAARVDVELDLADIARRHGTQVGSAVRDDLLHFAPDLLRWHLPRLEYGMSTIARRQAIVLGEYDGPKLYVSTPPRYDGPQRLRLRFGPKLGGDDDERFGLTPHFWAGLRHLWDARRSGELLERCGGDRRRAPFFHPDGTPVQEPGAGDDPAALFERVTLLQDRGEIEAAVDAAGLVMDPGEPDRPREHPMSPRGILSRLPLALSRMAPELRRLGGDLYKIRPGWGLPILIEARARPLFRPVRREEPGAAPLPQEVWRRLPDLDLLRAGRITPEELHPLVRSALFPGRPAPDGPVGPPDPRPPEPVRVRCRGEWHQIHSPDGELRLPHTDEEIRRESAMRVLGGATAGCFAVHNAWTGRGGRLPRALRALRQELFERVQHGDAPGVLRLLDAGADPRVRDGRKRTLLHALYTLDHEELLPRLLQAGLDLEARDQEGRTPLHLAVRDYGSTSLVVALLGAGARLDAVDDLGRPVALGPRNRRTLEKLIEERGLDPGTTSLG</sequence>